<accession>A0A559M6Y8</accession>
<gene>
    <name evidence="8" type="primary">af510_0</name>
    <name evidence="8" type="ORF">LAWI1_G005587</name>
</gene>
<dbReference type="Proteomes" id="UP000315522">
    <property type="component" value="Unassembled WGS sequence"/>
</dbReference>
<dbReference type="InterPro" id="IPR036396">
    <property type="entry name" value="Cyt_P450_sf"/>
</dbReference>
<evidence type="ECO:0000256" key="5">
    <source>
        <dbReference type="PIRSR" id="PIRSR602401-1"/>
    </source>
</evidence>
<protein>
    <submittedName>
        <fullName evidence="8">Multifunctional cytochrome P450 monooxygenase</fullName>
    </submittedName>
</protein>
<dbReference type="PANTHER" id="PTHR46300">
    <property type="entry name" value="P450, PUTATIVE (EUROFUNG)-RELATED-RELATED"/>
    <property type="match status" value="1"/>
</dbReference>
<evidence type="ECO:0000256" key="4">
    <source>
        <dbReference type="ARBA" id="ARBA00023004"/>
    </source>
</evidence>
<sequence length="347" mass="39075">MLQRAFTYNNCLPYREAQQEEARKLVKRIISTPEDWREHMQRLATTLILRIAYGINVQEKDDPYVKIADKASDAISKGGAPGTSALDVFPFIRYLPSWFKFIPSLKFARECVFWVAKLNEEPFQFVQQEMISVHPNRGTRQEAGTANPSFVKKQLEERPGKESIPELPTDTELITDADIKGVAGSLYVAGQDTTWSTLVVFVLNMVLNPQIQEKGKEELVSVLGQDSLPTFADREKLPYVEYIVQETFSSIVIANAYAMNRDEKFYSDPTAFKPERYIAKEEGGLGEPYPTGHFGFGRRVCPGNLLGAASVWMSIATMLATIKFSKAKDPEGNEITPDPEWTTGLTR</sequence>
<evidence type="ECO:0000256" key="3">
    <source>
        <dbReference type="ARBA" id="ARBA00023002"/>
    </source>
</evidence>
<dbReference type="Pfam" id="PF00067">
    <property type="entry name" value="p450"/>
    <property type="match status" value="2"/>
</dbReference>
<keyword evidence="5 6" id="KW-0349">Heme</keyword>
<dbReference type="EMBL" id="QGML01001587">
    <property type="protein sequence ID" value="TVY88720.1"/>
    <property type="molecule type" value="Genomic_DNA"/>
</dbReference>
<feature type="compositionally biased region" description="Basic and acidic residues" evidence="7">
    <location>
        <begin position="153"/>
        <end position="164"/>
    </location>
</feature>
<dbReference type="GO" id="GO:0016705">
    <property type="term" value="F:oxidoreductase activity, acting on paired donors, with incorporation or reduction of molecular oxygen"/>
    <property type="evidence" value="ECO:0007669"/>
    <property type="project" value="InterPro"/>
</dbReference>
<evidence type="ECO:0000256" key="2">
    <source>
        <dbReference type="ARBA" id="ARBA00022723"/>
    </source>
</evidence>
<evidence type="ECO:0000256" key="6">
    <source>
        <dbReference type="RuleBase" id="RU000461"/>
    </source>
</evidence>
<keyword evidence="9" id="KW-1185">Reference proteome</keyword>
<organism evidence="8 9">
    <name type="scientific">Lachnellula willkommii</name>
    <dbReference type="NCBI Taxonomy" id="215461"/>
    <lineage>
        <taxon>Eukaryota</taxon>
        <taxon>Fungi</taxon>
        <taxon>Dikarya</taxon>
        <taxon>Ascomycota</taxon>
        <taxon>Pezizomycotina</taxon>
        <taxon>Leotiomycetes</taxon>
        <taxon>Helotiales</taxon>
        <taxon>Lachnaceae</taxon>
        <taxon>Lachnellula</taxon>
    </lineage>
</organism>
<reference evidence="8 9" key="1">
    <citation type="submission" date="2018-05" db="EMBL/GenBank/DDBJ databases">
        <title>Genome sequencing and assembly of the regulated plant pathogen Lachnellula willkommii and related sister species for the development of diagnostic species identification markers.</title>
        <authorList>
            <person name="Giroux E."/>
            <person name="Bilodeau G."/>
        </authorList>
    </citation>
    <scope>NUCLEOTIDE SEQUENCE [LARGE SCALE GENOMIC DNA]</scope>
    <source>
        <strain evidence="8 9">CBS 172.35</strain>
    </source>
</reference>
<comment type="cofactor">
    <cofactor evidence="5">
        <name>heme</name>
        <dbReference type="ChEBI" id="CHEBI:30413"/>
    </cofactor>
</comment>
<evidence type="ECO:0000256" key="7">
    <source>
        <dbReference type="SAM" id="MobiDB-lite"/>
    </source>
</evidence>
<dbReference type="InterPro" id="IPR017972">
    <property type="entry name" value="Cyt_P450_CS"/>
</dbReference>
<dbReference type="InterPro" id="IPR002401">
    <property type="entry name" value="Cyt_P450_E_grp-I"/>
</dbReference>
<evidence type="ECO:0000256" key="1">
    <source>
        <dbReference type="ARBA" id="ARBA00010617"/>
    </source>
</evidence>
<dbReference type="PROSITE" id="PS00086">
    <property type="entry name" value="CYTOCHROME_P450"/>
    <property type="match status" value="1"/>
</dbReference>
<dbReference type="PANTHER" id="PTHR46300:SF5">
    <property type="entry name" value="CYTOCHROME P450"/>
    <property type="match status" value="1"/>
</dbReference>
<dbReference type="GO" id="GO:0020037">
    <property type="term" value="F:heme binding"/>
    <property type="evidence" value="ECO:0007669"/>
    <property type="project" value="InterPro"/>
</dbReference>
<name>A0A559M6Y8_9HELO</name>
<feature type="region of interest" description="Disordered" evidence="7">
    <location>
        <begin position="137"/>
        <end position="167"/>
    </location>
</feature>
<evidence type="ECO:0000313" key="9">
    <source>
        <dbReference type="Proteomes" id="UP000315522"/>
    </source>
</evidence>
<dbReference type="GO" id="GO:0004497">
    <property type="term" value="F:monooxygenase activity"/>
    <property type="evidence" value="ECO:0007669"/>
    <property type="project" value="UniProtKB-KW"/>
</dbReference>
<keyword evidence="6 8" id="KW-0503">Monooxygenase</keyword>
<keyword evidence="2 5" id="KW-0479">Metal-binding</keyword>
<dbReference type="AlphaFoldDB" id="A0A559M6Y8"/>
<proteinExistence type="inferred from homology"/>
<keyword evidence="3 6" id="KW-0560">Oxidoreductase</keyword>
<dbReference type="InterPro" id="IPR050364">
    <property type="entry name" value="Cytochrome_P450_fung"/>
</dbReference>
<comment type="caution">
    <text evidence="8">The sequence shown here is derived from an EMBL/GenBank/DDBJ whole genome shotgun (WGS) entry which is preliminary data.</text>
</comment>
<dbReference type="InterPro" id="IPR001128">
    <property type="entry name" value="Cyt_P450"/>
</dbReference>
<comment type="similarity">
    <text evidence="1 6">Belongs to the cytochrome P450 family.</text>
</comment>
<dbReference type="GO" id="GO:0005506">
    <property type="term" value="F:iron ion binding"/>
    <property type="evidence" value="ECO:0007669"/>
    <property type="project" value="InterPro"/>
</dbReference>
<keyword evidence="4 5" id="KW-0408">Iron</keyword>
<dbReference type="Gene3D" id="1.10.630.10">
    <property type="entry name" value="Cytochrome P450"/>
    <property type="match status" value="2"/>
</dbReference>
<evidence type="ECO:0000313" key="8">
    <source>
        <dbReference type="EMBL" id="TVY88720.1"/>
    </source>
</evidence>
<feature type="binding site" description="axial binding residue" evidence="5">
    <location>
        <position position="301"/>
    </location>
    <ligand>
        <name>heme</name>
        <dbReference type="ChEBI" id="CHEBI:30413"/>
    </ligand>
    <ligandPart>
        <name>Fe</name>
        <dbReference type="ChEBI" id="CHEBI:18248"/>
    </ligandPart>
</feature>
<dbReference type="SUPFAM" id="SSF48264">
    <property type="entry name" value="Cytochrome P450"/>
    <property type="match status" value="1"/>
</dbReference>
<dbReference type="PRINTS" id="PR00463">
    <property type="entry name" value="EP450I"/>
</dbReference>